<keyword evidence="11" id="KW-0460">Magnesium</keyword>
<dbReference type="GeneID" id="20819765"/>
<keyword evidence="2" id="KW-1188">Viral release from host cell</keyword>
<dbReference type="VEuPathDB" id="FungiDB:H257_17769"/>
<keyword evidence="17" id="KW-0511">Multifunctional enzyme</keyword>
<keyword evidence="6" id="KW-0547">Nucleotide-binding</keyword>
<keyword evidence="9" id="KW-0378">Hydrolase</keyword>
<dbReference type="SUPFAM" id="SSF53098">
    <property type="entry name" value="Ribonuclease H-like"/>
    <property type="match status" value="1"/>
</dbReference>
<keyword evidence="4" id="KW-0540">Nuclease</keyword>
<dbReference type="InterPro" id="IPR025724">
    <property type="entry name" value="GAG-pre-integrase_dom"/>
</dbReference>
<evidence type="ECO:0000256" key="9">
    <source>
        <dbReference type="ARBA" id="ARBA00022801"/>
    </source>
</evidence>
<dbReference type="InterPro" id="IPR012337">
    <property type="entry name" value="RNaseH-like_sf"/>
</dbReference>
<evidence type="ECO:0000256" key="2">
    <source>
        <dbReference type="ARBA" id="ARBA00022612"/>
    </source>
</evidence>
<dbReference type="STRING" id="112090.W4FF07"/>
<feature type="compositionally biased region" description="Acidic residues" evidence="19">
    <location>
        <begin position="954"/>
        <end position="967"/>
    </location>
</feature>
<keyword evidence="7" id="KW-0064">Aspartyl protease</keyword>
<dbReference type="GO" id="GO:0005524">
    <property type="term" value="F:ATP binding"/>
    <property type="evidence" value="ECO:0007669"/>
    <property type="project" value="UniProtKB-KW"/>
</dbReference>
<dbReference type="GO" id="GO:0008270">
    <property type="term" value="F:zinc ion binding"/>
    <property type="evidence" value="ECO:0007669"/>
    <property type="project" value="UniProtKB-KW"/>
</dbReference>
<gene>
    <name evidence="22" type="ORF">H257_17769</name>
</gene>
<dbReference type="GO" id="GO:0006310">
    <property type="term" value="P:DNA recombination"/>
    <property type="evidence" value="ECO:0007669"/>
    <property type="project" value="UniProtKB-KW"/>
</dbReference>
<comment type="function">
    <text evidence="1">The aspartyl protease (PR) mediates the proteolytic cleavages of the Gag and Gag-Pol polyproteins after assembly of the VLP.</text>
</comment>
<keyword evidence="15" id="KW-0917">Virion maturation</keyword>
<keyword evidence="14" id="KW-0808">Transferase</keyword>
<dbReference type="Pfam" id="PF07727">
    <property type="entry name" value="RVT_2"/>
    <property type="match status" value="1"/>
</dbReference>
<dbReference type="Pfam" id="PF13976">
    <property type="entry name" value="gag_pre-integrs"/>
    <property type="match status" value="1"/>
</dbReference>
<name>W4FF07_APHAT</name>
<feature type="region of interest" description="Disordered" evidence="19">
    <location>
        <begin position="449"/>
        <end position="475"/>
    </location>
</feature>
<feature type="region of interest" description="Disordered" evidence="19">
    <location>
        <begin position="953"/>
        <end position="1131"/>
    </location>
</feature>
<dbReference type="SMART" id="SM00343">
    <property type="entry name" value="ZnF_C2HC"/>
    <property type="match status" value="1"/>
</dbReference>
<evidence type="ECO:0000256" key="10">
    <source>
        <dbReference type="ARBA" id="ARBA00022840"/>
    </source>
</evidence>
<keyword evidence="18" id="KW-0862">Zinc</keyword>
<dbReference type="GO" id="GO:0015074">
    <property type="term" value="P:DNA integration"/>
    <property type="evidence" value="ECO:0007669"/>
    <property type="project" value="UniProtKB-KW"/>
</dbReference>
<dbReference type="InterPro" id="IPR039537">
    <property type="entry name" value="Retrotran_Ty1/copia-like"/>
</dbReference>
<proteinExistence type="predicted"/>
<keyword evidence="14" id="KW-0548">Nucleotidyltransferase</keyword>
<evidence type="ECO:0000256" key="7">
    <source>
        <dbReference type="ARBA" id="ARBA00022750"/>
    </source>
</evidence>
<dbReference type="InterPro" id="IPR001878">
    <property type="entry name" value="Znf_CCHC"/>
</dbReference>
<keyword evidence="10" id="KW-0067">ATP-binding</keyword>
<dbReference type="EMBL" id="KI913232">
    <property type="protein sequence ID" value="ETV65474.1"/>
    <property type="molecule type" value="Genomic_DNA"/>
</dbReference>
<evidence type="ECO:0000256" key="5">
    <source>
        <dbReference type="ARBA" id="ARBA00022723"/>
    </source>
</evidence>
<feature type="domain" description="Integrase catalytic" evidence="21">
    <location>
        <begin position="704"/>
        <end position="879"/>
    </location>
</feature>
<dbReference type="InterPro" id="IPR036397">
    <property type="entry name" value="RNaseH_sf"/>
</dbReference>
<evidence type="ECO:0000256" key="11">
    <source>
        <dbReference type="ARBA" id="ARBA00022842"/>
    </source>
</evidence>
<dbReference type="PROSITE" id="PS50158">
    <property type="entry name" value="ZF_CCHC"/>
    <property type="match status" value="1"/>
</dbReference>
<organism evidence="22">
    <name type="scientific">Aphanomyces astaci</name>
    <name type="common">Crayfish plague agent</name>
    <dbReference type="NCBI Taxonomy" id="112090"/>
    <lineage>
        <taxon>Eukaryota</taxon>
        <taxon>Sar</taxon>
        <taxon>Stramenopiles</taxon>
        <taxon>Oomycota</taxon>
        <taxon>Saprolegniomycetes</taxon>
        <taxon>Saprolegniales</taxon>
        <taxon>Verrucalvaceae</taxon>
        <taxon>Aphanomyces</taxon>
    </lineage>
</organism>
<dbReference type="GO" id="GO:0004519">
    <property type="term" value="F:endonuclease activity"/>
    <property type="evidence" value="ECO:0007669"/>
    <property type="project" value="UniProtKB-KW"/>
</dbReference>
<dbReference type="Gene3D" id="3.30.420.10">
    <property type="entry name" value="Ribonuclease H-like superfamily/Ribonuclease H"/>
    <property type="match status" value="1"/>
</dbReference>
<evidence type="ECO:0000256" key="8">
    <source>
        <dbReference type="ARBA" id="ARBA00022759"/>
    </source>
</evidence>
<protein>
    <recommendedName>
        <fullName evidence="23">Integrase catalytic domain-containing protein</fullName>
    </recommendedName>
</protein>
<dbReference type="Pfam" id="PF25597">
    <property type="entry name" value="SH3_retrovirus"/>
    <property type="match status" value="1"/>
</dbReference>
<evidence type="ECO:0000256" key="17">
    <source>
        <dbReference type="ARBA" id="ARBA00023268"/>
    </source>
</evidence>
<keyword evidence="16" id="KW-0233">DNA recombination</keyword>
<feature type="compositionally biased region" description="Basic and acidic residues" evidence="19">
    <location>
        <begin position="1073"/>
        <end position="1113"/>
    </location>
</feature>
<keyword evidence="8" id="KW-0255">Endonuclease</keyword>
<keyword evidence="12" id="KW-0229">DNA integration</keyword>
<keyword evidence="18" id="KW-0863">Zinc-finger</keyword>
<evidence type="ECO:0000256" key="4">
    <source>
        <dbReference type="ARBA" id="ARBA00022722"/>
    </source>
</evidence>
<keyword evidence="5" id="KW-0479">Metal-binding</keyword>
<dbReference type="Gene3D" id="4.10.60.10">
    <property type="entry name" value="Zinc finger, CCHC-type"/>
    <property type="match status" value="1"/>
</dbReference>
<evidence type="ECO:0000256" key="19">
    <source>
        <dbReference type="SAM" id="MobiDB-lite"/>
    </source>
</evidence>
<evidence type="ECO:0000256" key="3">
    <source>
        <dbReference type="ARBA" id="ARBA00022670"/>
    </source>
</evidence>
<dbReference type="Pfam" id="PF00098">
    <property type="entry name" value="zf-CCHC"/>
    <property type="match status" value="1"/>
</dbReference>
<dbReference type="PROSITE" id="PS50994">
    <property type="entry name" value="INTEGRASE"/>
    <property type="match status" value="1"/>
</dbReference>
<evidence type="ECO:0000256" key="6">
    <source>
        <dbReference type="ARBA" id="ARBA00022741"/>
    </source>
</evidence>
<sequence length="1663" mass="186499">MGQLGRPQLDLCKRLQATLDTNRRPGHYCNISSHENDDGIAYKGKVVHWTNRLSWEATAGPYAPPCESEHIQVLVEVPSARHRPLFMAEHASARLTAELVKIQGTPRTTAARVQLRRPLRTASAPRRKANELPQAAEPVHNVFVATQVVPDTVVLDGFDGPASVELPAAAPWWTFRSVTTYFTYLAKAAIAAVKVPLHYLLAPATTMPPITLTSHNFATWRVWFIAKLQTKRLANYLVWDGVAAQGADGFEYNALDNLRALGILTESLSESQYQYVDGALLVKSAMDNLTAIHEPIGAADRVALLEEYHTLTWDWKTVPLEEFIGVFRDLTRRLDRATLNELPSFRVTKLLSLMPKEMRMVSHMIIDSNAEFHTVPIAATKLVAEYKYLQKEGVLRIRGRNMDDAVLIAHHDRMPTSENGNERRKARNQDKCHNCGIIGHWARDCRRPDGGSHAGQYRRGQHETRRTRAAHVNAVRSDSTRDEDYLFALDLESSEQPSSLHMSSLPTASLSSTHCMVVDSGASCHITGNLDILYDRTDCERSVVVADGHRMRVVLMGKIRLTGIDGTHLVLTDVLYEPSVTNTLVSISRMTVDNPDVDVSFSGQNCSIHAGARLIATARFDPRSKLFILGGKTNVEGDEYVGTATGTTDLTEPLPPRTIDLWHCRMGHAMLDHMRWNSRQHPELPRFDSKLSLCECCQTSKQTRAPRPPRATRHWQLGELVHSDIKGPMRTSTNGGGRYMLSYIEDSSGYAWTKILQNKSDQADAFMEFLPWLERQTGTKLKCLRSDNGGEYLSSEFSQSLTTLGIKHETSAVDSQFQNGKAERFNRTIFEMALAMLTHASMARVWWGEAIHTATFLRNRLVNSVSNTKSPIELLLGQKPNLANWKVWGCLCFHLLPYQSKRDKLRPKAVKCIFLGYSDTQKAYRLFDIENNKLVFSVNVKFFESKFIHNDTTVDYESDSGSEDGETAEDKADDSGPDSDLPNDNDDDDSEGGNGDDNGPAGFAPNTTAPRAPGPALPPRNTVRRSFENLLGIPTRQRDARATRRDAERTQRERDSERSQRQPQRFSPGNGGRPRDSPRGRDFDARVRDQNHQERQENAHGARNDVERNEPRQSTRARRTPNRSADEGYAYVTANPPEYCYNIGDDVPRGHNAAMRSLEAREWEKAEKVALDAMIANGTWEVQQVTASQRSLRCHWVYAKKIDSEGNVTRYKARLVANGSTQEQGVDYFQSYSPVVKLVTLRTVISFATSKGYHMEQADAVDAYLQSFLPLNERVIMDQPPGHQLGPLGSKLRMIRPLWGLKQSGLHWNVYCDVGLKKIGFHPSLYDPCLYTKTSNGKVIILCVYVDDFLIAAPTKEVVTVVLDAMEGAGKIRLKRQGPLQYLLGIKVSRTLEGTTLSQATYAKTVLKRFGMENCSRVATPEVTGSEDEWDEPGELADVEAYQSMVGSLVYLMSCTRPDLAHCIQRLSRYLHQPTTKHVEGAKRVLRYIQGTLDVGITFTHNSMQLHGYSDSSWAPKPDRRSISGQIWILNGGPVSWRSIRQKTIATSSCEAEYVAMATATKECIFLRGLLSDLGVDQHSVLCYADNQGAIALSSNRVTNDRTKHIDICHHFVRDMVHEKIIHFEYIETKAMLADAMTKIATRVSLQKLFEGARMTLVPHGEC</sequence>
<evidence type="ECO:0000256" key="12">
    <source>
        <dbReference type="ARBA" id="ARBA00022908"/>
    </source>
</evidence>
<dbReference type="OrthoDB" id="158631at2759"/>
<dbReference type="GO" id="GO:0003964">
    <property type="term" value="F:RNA-directed DNA polymerase activity"/>
    <property type="evidence" value="ECO:0007669"/>
    <property type="project" value="UniProtKB-KW"/>
</dbReference>
<keyword evidence="13" id="KW-0695">RNA-directed DNA polymerase</keyword>
<dbReference type="GO" id="GO:0003676">
    <property type="term" value="F:nucleic acid binding"/>
    <property type="evidence" value="ECO:0007669"/>
    <property type="project" value="InterPro"/>
</dbReference>
<dbReference type="GO" id="GO:0004190">
    <property type="term" value="F:aspartic-type endopeptidase activity"/>
    <property type="evidence" value="ECO:0007669"/>
    <property type="project" value="UniProtKB-KW"/>
</dbReference>
<dbReference type="InterPro" id="IPR013103">
    <property type="entry name" value="RVT_2"/>
</dbReference>
<dbReference type="InterPro" id="IPR036875">
    <property type="entry name" value="Znf_CCHC_sf"/>
</dbReference>
<dbReference type="Pfam" id="PF22936">
    <property type="entry name" value="Pol_BBD"/>
    <property type="match status" value="1"/>
</dbReference>
<evidence type="ECO:0000256" key="13">
    <source>
        <dbReference type="ARBA" id="ARBA00022918"/>
    </source>
</evidence>
<dbReference type="RefSeq" id="XP_009844962.1">
    <property type="nucleotide sequence ID" value="XM_009846660.1"/>
</dbReference>
<dbReference type="PANTHER" id="PTHR42648">
    <property type="entry name" value="TRANSPOSASE, PUTATIVE-RELATED"/>
    <property type="match status" value="1"/>
</dbReference>
<evidence type="ECO:0008006" key="23">
    <source>
        <dbReference type="Google" id="ProtNLM"/>
    </source>
</evidence>
<dbReference type="GO" id="GO:0006508">
    <property type="term" value="P:proteolysis"/>
    <property type="evidence" value="ECO:0007669"/>
    <property type="project" value="UniProtKB-KW"/>
</dbReference>
<dbReference type="SUPFAM" id="SSF56672">
    <property type="entry name" value="DNA/RNA polymerases"/>
    <property type="match status" value="1"/>
</dbReference>
<accession>W4FF07</accession>
<dbReference type="CDD" id="cd09272">
    <property type="entry name" value="RNase_HI_RT_Ty1"/>
    <property type="match status" value="1"/>
</dbReference>
<evidence type="ECO:0000259" key="21">
    <source>
        <dbReference type="PROSITE" id="PS50994"/>
    </source>
</evidence>
<dbReference type="InterPro" id="IPR001584">
    <property type="entry name" value="Integrase_cat-core"/>
</dbReference>
<evidence type="ECO:0000256" key="1">
    <source>
        <dbReference type="ARBA" id="ARBA00002180"/>
    </source>
</evidence>
<reference evidence="22" key="1">
    <citation type="submission" date="2013-12" db="EMBL/GenBank/DDBJ databases">
        <title>The Genome Sequence of Aphanomyces astaci APO3.</title>
        <authorList>
            <consortium name="The Broad Institute Genomics Platform"/>
            <person name="Russ C."/>
            <person name="Tyler B."/>
            <person name="van West P."/>
            <person name="Dieguez-Uribeondo J."/>
            <person name="Young S.K."/>
            <person name="Zeng Q."/>
            <person name="Gargeya S."/>
            <person name="Fitzgerald M."/>
            <person name="Abouelleil A."/>
            <person name="Alvarado L."/>
            <person name="Chapman S.B."/>
            <person name="Gainer-Dewar J."/>
            <person name="Goldberg J."/>
            <person name="Griggs A."/>
            <person name="Gujja S."/>
            <person name="Hansen M."/>
            <person name="Howarth C."/>
            <person name="Imamovic A."/>
            <person name="Ireland A."/>
            <person name="Larimer J."/>
            <person name="McCowan C."/>
            <person name="Murphy C."/>
            <person name="Pearson M."/>
            <person name="Poon T.W."/>
            <person name="Priest M."/>
            <person name="Roberts A."/>
            <person name="Saif S."/>
            <person name="Shea T."/>
            <person name="Sykes S."/>
            <person name="Wortman J."/>
            <person name="Nusbaum C."/>
            <person name="Birren B."/>
        </authorList>
    </citation>
    <scope>NUCLEOTIDE SEQUENCE [LARGE SCALE GENOMIC DNA]</scope>
    <source>
        <strain evidence="22">APO3</strain>
    </source>
</reference>
<evidence type="ECO:0000256" key="18">
    <source>
        <dbReference type="PROSITE-ProRule" id="PRU00047"/>
    </source>
</evidence>
<evidence type="ECO:0000256" key="14">
    <source>
        <dbReference type="ARBA" id="ARBA00022932"/>
    </source>
</evidence>
<dbReference type="PANTHER" id="PTHR42648:SF11">
    <property type="entry name" value="TRANSPOSON TY4-P GAG-POL POLYPROTEIN"/>
    <property type="match status" value="1"/>
</dbReference>
<keyword evidence="3" id="KW-0645">Protease</keyword>
<dbReference type="GO" id="GO:0003887">
    <property type="term" value="F:DNA-directed DNA polymerase activity"/>
    <property type="evidence" value="ECO:0007669"/>
    <property type="project" value="UniProtKB-KW"/>
</dbReference>
<evidence type="ECO:0000256" key="16">
    <source>
        <dbReference type="ARBA" id="ARBA00023172"/>
    </source>
</evidence>
<feature type="compositionally biased region" description="Acidic residues" evidence="19">
    <location>
        <begin position="975"/>
        <end position="991"/>
    </location>
</feature>
<evidence type="ECO:0000313" key="22">
    <source>
        <dbReference type="EMBL" id="ETV65474.1"/>
    </source>
</evidence>
<keyword evidence="14" id="KW-0239">DNA-directed DNA polymerase</keyword>
<feature type="compositionally biased region" description="Basic and acidic residues" evidence="19">
    <location>
        <begin position="1036"/>
        <end position="1060"/>
    </location>
</feature>
<evidence type="ECO:0000259" key="20">
    <source>
        <dbReference type="PROSITE" id="PS50158"/>
    </source>
</evidence>
<dbReference type="InterPro" id="IPR043502">
    <property type="entry name" value="DNA/RNA_pol_sf"/>
</dbReference>
<feature type="domain" description="CCHC-type" evidence="20">
    <location>
        <begin position="431"/>
        <end position="447"/>
    </location>
</feature>
<dbReference type="InterPro" id="IPR057670">
    <property type="entry name" value="SH3_retrovirus"/>
</dbReference>
<dbReference type="InterPro" id="IPR054722">
    <property type="entry name" value="PolX-like_BBD"/>
</dbReference>
<evidence type="ECO:0000256" key="15">
    <source>
        <dbReference type="ARBA" id="ARBA00023113"/>
    </source>
</evidence>
<dbReference type="SUPFAM" id="SSF57756">
    <property type="entry name" value="Retrovirus zinc finger-like domains"/>
    <property type="match status" value="1"/>
</dbReference>